<proteinExistence type="predicted"/>
<gene>
    <name evidence="1" type="ORF">ACEU0G_000745</name>
</gene>
<evidence type="ECO:0000313" key="1">
    <source>
        <dbReference type="EMBL" id="MFG6110864.1"/>
    </source>
</evidence>
<accession>A0ABW7D0W7</accession>
<reference evidence="1 2" key="1">
    <citation type="submission" date="2024-09" db="EMBL/GenBank/DDBJ databases">
        <authorList>
            <consortium name="All-Russian atlas of soil microorganisms"/>
            <consortium name="as a basis for the search for new antimicrobial producers and enzymes with unique properties"/>
            <person name="Sokolova E.A."/>
            <person name="Voronina E.N."/>
        </authorList>
    </citation>
    <scope>NUCLEOTIDE SEQUENCE [LARGE SCALE GENOMIC DNA]</scope>
    <source>
        <strain evidence="1 2">AF-22b-331.1</strain>
    </source>
</reference>
<sequence>MTSPELRCDHCEATFVAEGPQAALFARSRAKGMRFLMLDCPHCLHGTAVDPAAPGQPRAAPRLPELPCPARACTGVACFVDTLAPPVWGCGSCGDTWPDRATLDAAIAAAIARFPWRAGAYVRAADGYRAAAPLPARYPDDVATEWAA</sequence>
<keyword evidence="2" id="KW-1185">Reference proteome</keyword>
<dbReference type="Proteomes" id="UP001605261">
    <property type="component" value="Unassembled WGS sequence"/>
</dbReference>
<evidence type="ECO:0000313" key="2">
    <source>
        <dbReference type="Proteomes" id="UP001605261"/>
    </source>
</evidence>
<organism evidence="1 2">
    <name type="scientific">Stenotrophomonas nematodicola</name>
    <dbReference type="NCBI Taxonomy" id="2656746"/>
    <lineage>
        <taxon>Bacteria</taxon>
        <taxon>Pseudomonadati</taxon>
        <taxon>Pseudomonadota</taxon>
        <taxon>Gammaproteobacteria</taxon>
        <taxon>Lysobacterales</taxon>
        <taxon>Lysobacteraceae</taxon>
        <taxon>Stenotrophomonas</taxon>
    </lineage>
</organism>
<dbReference type="RefSeq" id="WP_394164342.1">
    <property type="nucleotide sequence ID" value="NZ_JBHGCJ010000014.1"/>
</dbReference>
<name>A0ABW7D0W7_9GAMM</name>
<comment type="caution">
    <text evidence="1">The sequence shown here is derived from an EMBL/GenBank/DDBJ whole genome shotgun (WGS) entry which is preliminary data.</text>
</comment>
<protein>
    <submittedName>
        <fullName evidence="1">Uncharacterized protein</fullName>
    </submittedName>
</protein>
<dbReference type="EMBL" id="JBHGCJ010000014">
    <property type="protein sequence ID" value="MFG6110864.1"/>
    <property type="molecule type" value="Genomic_DNA"/>
</dbReference>